<reference evidence="1 2" key="1">
    <citation type="submission" date="2019-08" db="EMBL/GenBank/DDBJ databases">
        <title>Complete genome sequence of Candidatus Uab amorphum.</title>
        <authorList>
            <person name="Shiratori T."/>
            <person name="Suzuki S."/>
            <person name="Kakizawa Y."/>
            <person name="Ishida K."/>
        </authorList>
    </citation>
    <scope>NUCLEOTIDE SEQUENCE [LARGE SCALE GENOMIC DNA]</scope>
    <source>
        <strain evidence="1 2">SRT547</strain>
    </source>
</reference>
<evidence type="ECO:0008006" key="3">
    <source>
        <dbReference type="Google" id="ProtNLM"/>
    </source>
</evidence>
<dbReference type="KEGG" id="uam:UABAM_00653"/>
<proteinExistence type="predicted"/>
<protein>
    <recommendedName>
        <fullName evidence="3">Knr4/Smi1-like domain-containing protein</fullName>
    </recommendedName>
</protein>
<accession>A0A5S9IJQ0</accession>
<gene>
    <name evidence="1" type="ORF">UABAM_00653</name>
</gene>
<keyword evidence="2" id="KW-1185">Reference proteome</keyword>
<dbReference type="RefSeq" id="WP_151966558.1">
    <property type="nucleotide sequence ID" value="NZ_AP019860.1"/>
</dbReference>
<dbReference type="OrthoDB" id="272614at2"/>
<dbReference type="Proteomes" id="UP000326354">
    <property type="component" value="Chromosome"/>
</dbReference>
<dbReference type="AlphaFoldDB" id="A0A5S9IJQ0"/>
<evidence type="ECO:0000313" key="2">
    <source>
        <dbReference type="Proteomes" id="UP000326354"/>
    </source>
</evidence>
<evidence type="ECO:0000313" key="1">
    <source>
        <dbReference type="EMBL" id="BBM82310.1"/>
    </source>
</evidence>
<name>A0A5S9IJQ0_UABAM</name>
<dbReference type="SUPFAM" id="SSF160631">
    <property type="entry name" value="SMI1/KNR4-like"/>
    <property type="match status" value="1"/>
</dbReference>
<dbReference type="InterPro" id="IPR037883">
    <property type="entry name" value="Knr4/Smi1-like_sf"/>
</dbReference>
<dbReference type="EMBL" id="AP019860">
    <property type="protein sequence ID" value="BBM82310.1"/>
    <property type="molecule type" value="Genomic_DNA"/>
</dbReference>
<sequence length="259" mass="31136">MIIKQNLHKINSSEQYKMCTFYIESAIDTLEESTFENCSFRGEINIHSVKNCQFINCNFSVLAVDIMENVKIQGGVIETFNFRRDQESIEYLWYTKVRKHFHSLKDENTTKNSQSDVMQMEYRLKNHFEEFAKNRNRVRLPHNYARFLQVLDGYYYEGEPREDPNNQYYPYCFHWYDLDEVVENTKYLNELSRGDYREDLGLWILIAHYSDKHDMYLCCDTEHPDYGAVMDCHDSHPWYDVEVIESSSFFDYLQSFVGE</sequence>
<organism evidence="1 2">
    <name type="scientific">Uabimicrobium amorphum</name>
    <dbReference type="NCBI Taxonomy" id="2596890"/>
    <lineage>
        <taxon>Bacteria</taxon>
        <taxon>Pseudomonadati</taxon>
        <taxon>Planctomycetota</taxon>
        <taxon>Candidatus Uabimicrobiia</taxon>
        <taxon>Candidatus Uabimicrobiales</taxon>
        <taxon>Candidatus Uabimicrobiaceae</taxon>
        <taxon>Candidatus Uabimicrobium</taxon>
    </lineage>
</organism>